<evidence type="ECO:0000256" key="3">
    <source>
        <dbReference type="ARBA" id="ARBA00022691"/>
    </source>
</evidence>
<accession>A0A0C1JS82</accession>
<feature type="binding site" evidence="5">
    <location>
        <position position="328"/>
    </location>
    <ligand>
        <name>S-adenosyl-L-methionine</name>
        <dbReference type="ChEBI" id="CHEBI:59789"/>
    </ligand>
</feature>
<evidence type="ECO:0000256" key="4">
    <source>
        <dbReference type="ARBA" id="ARBA00022884"/>
    </source>
</evidence>
<feature type="domain" description="SAM-dependent MTase RsmB/NOP-type" evidence="7">
    <location>
        <begin position="171"/>
        <end position="428"/>
    </location>
</feature>
<keyword evidence="6" id="KW-1133">Transmembrane helix</keyword>
<dbReference type="Gene3D" id="3.30.70.1170">
    <property type="entry name" value="Sun protein, domain 3"/>
    <property type="match status" value="1"/>
</dbReference>
<dbReference type="Gene3D" id="3.40.50.150">
    <property type="entry name" value="Vaccinia Virus protein VP39"/>
    <property type="match status" value="1"/>
</dbReference>
<dbReference type="Pfam" id="PF22458">
    <property type="entry name" value="RsmF-B_ferredox"/>
    <property type="match status" value="1"/>
</dbReference>
<organism evidence="8 9">
    <name type="scientific">Candidatus Protochlamydia amoebophila</name>
    <dbReference type="NCBI Taxonomy" id="362787"/>
    <lineage>
        <taxon>Bacteria</taxon>
        <taxon>Pseudomonadati</taxon>
        <taxon>Chlamydiota</taxon>
        <taxon>Chlamydiia</taxon>
        <taxon>Parachlamydiales</taxon>
        <taxon>Parachlamydiaceae</taxon>
        <taxon>Candidatus Protochlamydia</taxon>
    </lineage>
</organism>
<gene>
    <name evidence="8" type="primary">rsmB</name>
    <name evidence="8" type="ORF">DB44_BG00300</name>
</gene>
<dbReference type="AlphaFoldDB" id="A0A0C1JS82"/>
<dbReference type="GO" id="GO:0000470">
    <property type="term" value="P:maturation of LSU-rRNA"/>
    <property type="evidence" value="ECO:0007669"/>
    <property type="project" value="TreeGrafter"/>
</dbReference>
<evidence type="ECO:0000259" key="7">
    <source>
        <dbReference type="PROSITE" id="PS51686"/>
    </source>
</evidence>
<feature type="active site" description="Nucleophile" evidence="5">
    <location>
        <position position="381"/>
    </location>
</feature>
<evidence type="ECO:0000313" key="8">
    <source>
        <dbReference type="EMBL" id="KIC73341.1"/>
    </source>
</evidence>
<sequence>MILETIFKEVREIIFNENGFSQYLIRFIIYQTTVYEIILFRIIFAFLYNHFMTQKIPFRDYHLFSLLEAYDRQTLPLDLFISHYFREHSSLGSKDRGFLAETIYALIRWKGLLEYLAPSSSWQEKYIVYQTTDLSKMQTREDIPLHARVSFPSHLFELFEECYGVEKAVNLCLINNTTAPTTIRVNRIKTTRDSLFKRWEGQYKISHTRYSSEGIIFHKKINFFSLPEFKEGLFEVQDEGSQLLAQLVRPKPGDQVLDYCAGSGGKTLAFAPHMEHRGQIYLHDIRPFALQEAKKRLKRAGIQNSQILLPNSPQLSKLKKKMNWILVDAPCTGTGTLRRNPDMKWKFDETVLPRLIGQQRTIFEKALSFLHPEGRIVYGTCSMLNAENQNQLEHFIKTYSLEMEGEILQTIPAQGEMDGFFGVVLKRA</sequence>
<protein>
    <submittedName>
        <fullName evidence="8">Putative 16S rRNA m5C967 SAM-dependent methyltransferase</fullName>
    </submittedName>
</protein>
<dbReference type="PANTHER" id="PTHR22807">
    <property type="entry name" value="NOP2 YEAST -RELATED NOL1/NOP2/FMU SUN DOMAIN-CONTAINING"/>
    <property type="match status" value="1"/>
</dbReference>
<evidence type="ECO:0000256" key="2">
    <source>
        <dbReference type="ARBA" id="ARBA00022679"/>
    </source>
</evidence>
<feature type="transmembrane region" description="Helical" evidence="6">
    <location>
        <begin position="28"/>
        <end position="49"/>
    </location>
</feature>
<reference evidence="8 9" key="1">
    <citation type="journal article" date="2014" name="Mol. Biol. Evol.">
        <title>Massive expansion of Ubiquitination-related gene families within the Chlamydiae.</title>
        <authorList>
            <person name="Domman D."/>
            <person name="Collingro A."/>
            <person name="Lagkouvardos I."/>
            <person name="Gehre L."/>
            <person name="Weinmaier T."/>
            <person name="Rattei T."/>
            <person name="Subtil A."/>
            <person name="Horn M."/>
        </authorList>
    </citation>
    <scope>NUCLEOTIDE SEQUENCE [LARGE SCALE GENOMIC DNA]</scope>
    <source>
        <strain evidence="8 9">EI2</strain>
    </source>
</reference>
<evidence type="ECO:0000256" key="1">
    <source>
        <dbReference type="ARBA" id="ARBA00022603"/>
    </source>
</evidence>
<keyword evidence="2 5" id="KW-0808">Transferase</keyword>
<dbReference type="InterPro" id="IPR023267">
    <property type="entry name" value="RCMT"/>
</dbReference>
<keyword evidence="6" id="KW-0472">Membrane</keyword>
<dbReference type="EMBL" id="JSAN01000030">
    <property type="protein sequence ID" value="KIC73341.1"/>
    <property type="molecule type" value="Genomic_DNA"/>
</dbReference>
<comment type="similarity">
    <text evidence="5">Belongs to the class I-like SAM-binding methyltransferase superfamily. RsmB/NOP family.</text>
</comment>
<dbReference type="InterPro" id="IPR001678">
    <property type="entry name" value="MeTrfase_RsmB-F_NOP2_dom"/>
</dbReference>
<comment type="caution">
    <text evidence="8">The sequence shown here is derived from an EMBL/GenBank/DDBJ whole genome shotgun (WGS) entry which is preliminary data.</text>
</comment>
<name>A0A0C1JS82_9BACT</name>
<keyword evidence="3 5" id="KW-0949">S-adenosyl-L-methionine</keyword>
<evidence type="ECO:0000256" key="6">
    <source>
        <dbReference type="SAM" id="Phobius"/>
    </source>
</evidence>
<dbReference type="PANTHER" id="PTHR22807:SF54">
    <property type="entry name" value="CHROMOSOME UNDETERMINED SCAFFOLD_82, WHOLE GENOME SHOTGUN SEQUENCE"/>
    <property type="match status" value="1"/>
</dbReference>
<feature type="binding site" evidence="5">
    <location>
        <position position="284"/>
    </location>
    <ligand>
        <name>S-adenosyl-L-methionine</name>
        <dbReference type="ChEBI" id="CHEBI:59789"/>
    </ligand>
</feature>
<dbReference type="Pfam" id="PF01189">
    <property type="entry name" value="Methyltr_RsmB-F"/>
    <property type="match status" value="1"/>
</dbReference>
<dbReference type="InterPro" id="IPR049560">
    <property type="entry name" value="MeTrfase_RsmB-F_NOP2_cat"/>
</dbReference>
<dbReference type="GO" id="GO:0070475">
    <property type="term" value="P:rRNA base methylation"/>
    <property type="evidence" value="ECO:0007669"/>
    <property type="project" value="TreeGrafter"/>
</dbReference>
<dbReference type="GO" id="GO:0003723">
    <property type="term" value="F:RNA binding"/>
    <property type="evidence" value="ECO:0007669"/>
    <property type="project" value="UniProtKB-UniRule"/>
</dbReference>
<dbReference type="InterPro" id="IPR054728">
    <property type="entry name" value="RsmB-like_ferredoxin"/>
</dbReference>
<comment type="caution">
    <text evidence="5">Lacks conserved residue(s) required for the propagation of feature annotation.</text>
</comment>
<keyword evidence="1 5" id="KW-0489">Methyltransferase</keyword>
<dbReference type="PRINTS" id="PR02008">
    <property type="entry name" value="RCMTFAMILY"/>
</dbReference>
<evidence type="ECO:0000313" key="9">
    <source>
        <dbReference type="Proteomes" id="UP000031465"/>
    </source>
</evidence>
<evidence type="ECO:0000256" key="5">
    <source>
        <dbReference type="PROSITE-ProRule" id="PRU01023"/>
    </source>
</evidence>
<dbReference type="InterPro" id="IPR029063">
    <property type="entry name" value="SAM-dependent_MTases_sf"/>
</dbReference>
<dbReference type="PATRIC" id="fig|362787.3.peg.446"/>
<dbReference type="Proteomes" id="UP000031465">
    <property type="component" value="Unassembled WGS sequence"/>
</dbReference>
<dbReference type="GO" id="GO:0009383">
    <property type="term" value="F:rRNA (cytosine-C5-)-methyltransferase activity"/>
    <property type="evidence" value="ECO:0007669"/>
    <property type="project" value="TreeGrafter"/>
</dbReference>
<keyword evidence="4 5" id="KW-0694">RNA-binding</keyword>
<dbReference type="PROSITE" id="PS51686">
    <property type="entry name" value="SAM_MT_RSMB_NOP"/>
    <property type="match status" value="1"/>
</dbReference>
<dbReference type="SUPFAM" id="SSF53335">
    <property type="entry name" value="S-adenosyl-L-methionine-dependent methyltransferases"/>
    <property type="match status" value="1"/>
</dbReference>
<keyword evidence="6" id="KW-0812">Transmembrane</keyword>
<proteinExistence type="inferred from homology"/>